<sequence length="178" mass="20827">MCTEEKLINKAKMGDDQALKELFFLYKPLVNSILKKYYLHHYDRDDWEQEALIICYESVVVFSGKKGSFGSLYKTKLSNHARTLVRYNTALRRQIYNHSVSLDSNLCIQEPGRSELITPVKTIYHEFIESLSRLELIAVLTILGEISVEYVINNLKIEYMQLVRARSRAIQKMRNVLF</sequence>
<dbReference type="HOGENOM" id="CLU_090333_1_2_9"/>
<keyword evidence="2" id="KW-1185">Reference proteome</keyword>
<dbReference type="PATRIC" id="fig|272621.13.peg.337"/>
<dbReference type="Gene3D" id="1.10.1740.10">
    <property type="match status" value="1"/>
</dbReference>
<dbReference type="eggNOG" id="COG1595">
    <property type="taxonomic scope" value="Bacteria"/>
</dbReference>
<dbReference type="InterPro" id="IPR013325">
    <property type="entry name" value="RNA_pol_sigma_r2"/>
</dbReference>
<dbReference type="OrthoDB" id="1767844at2"/>
<dbReference type="GeneID" id="93290550"/>
<dbReference type="AlphaFoldDB" id="Q5FM31"/>
<dbReference type="BioCyc" id="LACI272621:G1G49-345-MONOMER"/>
<dbReference type="SUPFAM" id="SSF88946">
    <property type="entry name" value="Sigma2 domain of RNA polymerase sigma factors"/>
    <property type="match status" value="1"/>
</dbReference>
<gene>
    <name evidence="1" type="ordered locus">LBA0351</name>
</gene>
<dbReference type="GO" id="GO:0006352">
    <property type="term" value="P:DNA-templated transcription initiation"/>
    <property type="evidence" value="ECO:0007669"/>
    <property type="project" value="InterPro"/>
</dbReference>
<protein>
    <submittedName>
        <fullName evidence="1">Putative sigma factor 30 RNA polymerase</fullName>
    </submittedName>
</protein>
<organism evidence="2">
    <name type="scientific">Lactobacillus acidophilus (strain ATCC 700396 / NCK56 / N2 / NCFM)</name>
    <dbReference type="NCBI Taxonomy" id="272621"/>
    <lineage>
        <taxon>Bacteria</taxon>
        <taxon>Bacillati</taxon>
        <taxon>Bacillota</taxon>
        <taxon>Bacilli</taxon>
        <taxon>Lactobacillales</taxon>
        <taxon>Lactobacillaceae</taxon>
        <taxon>Lactobacillus</taxon>
    </lineage>
</organism>
<dbReference type="GO" id="GO:0003700">
    <property type="term" value="F:DNA-binding transcription factor activity"/>
    <property type="evidence" value="ECO:0007669"/>
    <property type="project" value="InterPro"/>
</dbReference>
<dbReference type="Proteomes" id="UP000006381">
    <property type="component" value="Chromosome"/>
</dbReference>
<dbReference type="STRING" id="272621.LBA0351"/>
<accession>Q5FM31</accession>
<proteinExistence type="predicted"/>
<evidence type="ECO:0000313" key="2">
    <source>
        <dbReference type="Proteomes" id="UP000006381"/>
    </source>
</evidence>
<evidence type="ECO:0000313" key="1">
    <source>
        <dbReference type="EMBL" id="AAV42243.1"/>
    </source>
</evidence>
<dbReference type="KEGG" id="lac:LBA0351"/>
<dbReference type="EMBL" id="CP000033">
    <property type="protein sequence ID" value="AAV42243.1"/>
    <property type="molecule type" value="Genomic_DNA"/>
</dbReference>
<dbReference type="RefSeq" id="WP_011254124.1">
    <property type="nucleotide sequence ID" value="NC_006814.3"/>
</dbReference>
<name>Q5FM31_LACAC</name>
<reference evidence="1 2" key="1">
    <citation type="journal article" date="2005" name="Proc. Natl. Acad. Sci. U.S.A.">
        <title>Complete genome sequence of the probiotic lactic acid bacterium Lactobacillus acidophilus NCFM.</title>
        <authorList>
            <person name="Altermann E."/>
            <person name="Russell W.M."/>
            <person name="Azcarate-Peril M.A."/>
            <person name="Barrangou R."/>
            <person name="Buck B.L."/>
            <person name="McAuliffe O."/>
            <person name="Souther N."/>
            <person name="Dobson A."/>
            <person name="Duong T."/>
            <person name="Callanan M."/>
            <person name="Lick S."/>
            <person name="Hamrick A."/>
            <person name="Cano R."/>
            <person name="Klaenhammer T.R."/>
        </authorList>
    </citation>
    <scope>NUCLEOTIDE SEQUENCE [LARGE SCALE GENOMIC DNA]</scope>
    <source>
        <strain evidence="2">ATCC 700396 / NCK56 / N2 / NCFM</strain>
    </source>
</reference>